<proteinExistence type="predicted"/>
<reference evidence="2 3" key="1">
    <citation type="submission" date="2024-01" db="EMBL/GenBank/DDBJ databases">
        <title>The complete chloroplast genome sequence of Lithospermum erythrorhizon: insights into the phylogenetic relationship among Boraginaceae species and the maternal lineages of purple gromwells.</title>
        <authorList>
            <person name="Okada T."/>
            <person name="Watanabe K."/>
        </authorList>
    </citation>
    <scope>NUCLEOTIDE SEQUENCE [LARGE SCALE GENOMIC DNA]</scope>
</reference>
<accession>A0AAV3RAA2</accession>
<evidence type="ECO:0000313" key="3">
    <source>
        <dbReference type="Proteomes" id="UP001454036"/>
    </source>
</evidence>
<evidence type="ECO:0000313" key="2">
    <source>
        <dbReference type="EMBL" id="GAA0171282.1"/>
    </source>
</evidence>
<sequence>MKETRMEFQHYEDSRTDSLKLIEAARNQGPSQFWQGRRYSVSRMPKIATFIREKYDSEDYYPLVVSLGPYHHGHPSLRSGEEFKPRALKSFALDSGKHEGFWLDVVRHVTGDLRESYVEGSTDKYDDDEFARMMLQDACLAIMLMTEVIEDQDESLFKLLSEHLGMGAFLPMTRDLHVFENQFPFWFLESMIYFRYGKDLGVDVVRKFLAKVSLVKPDDFEPINISSDDFGVDAPVHLVEALQRLVVGERHEINPTSRISSAIPSRLVIRARKMCGYGVRLFGGTSKDYSGRDRDIEEQLVDSFHSITELKAKGIHIGPSGGASCNDIKFHSSYLYGTLQLPMFYATILTRPFYSNIIVYEMSPGSRGDVIVTPYVSFLKSMIQSPKDVKELRNKGILTSVMGGDEEVMKLFHSIDTFGIDSSLAYGNVRAQIQKHYNSYTKTWVAEFFHSYFRSPWTVIALIISFLLVCLTFTQTYFTIYPRGKN</sequence>
<dbReference type="Pfam" id="PF03140">
    <property type="entry name" value="DUF247"/>
    <property type="match status" value="1"/>
</dbReference>
<keyword evidence="1" id="KW-1133">Transmembrane helix</keyword>
<dbReference type="PANTHER" id="PTHR31170:SF25">
    <property type="entry name" value="BNAA09G04570D PROTEIN"/>
    <property type="match status" value="1"/>
</dbReference>
<name>A0AAV3RAA2_LITER</name>
<keyword evidence="1" id="KW-0472">Membrane</keyword>
<gene>
    <name evidence="2" type="ORF">LIER_41120</name>
</gene>
<dbReference type="AlphaFoldDB" id="A0AAV3RAA2"/>
<feature type="transmembrane region" description="Helical" evidence="1">
    <location>
        <begin position="457"/>
        <end position="480"/>
    </location>
</feature>
<comment type="caution">
    <text evidence="2">The sequence shown here is derived from an EMBL/GenBank/DDBJ whole genome shotgun (WGS) entry which is preliminary data.</text>
</comment>
<dbReference type="InterPro" id="IPR004158">
    <property type="entry name" value="DUF247_pln"/>
</dbReference>
<protein>
    <submittedName>
        <fullName evidence="2">Uncharacterized protein</fullName>
    </submittedName>
</protein>
<keyword evidence="1" id="KW-0812">Transmembrane</keyword>
<dbReference type="Proteomes" id="UP001454036">
    <property type="component" value="Unassembled WGS sequence"/>
</dbReference>
<evidence type="ECO:0000256" key="1">
    <source>
        <dbReference type="SAM" id="Phobius"/>
    </source>
</evidence>
<dbReference type="EMBL" id="BAABME010024990">
    <property type="protein sequence ID" value="GAA0171282.1"/>
    <property type="molecule type" value="Genomic_DNA"/>
</dbReference>
<dbReference type="PANTHER" id="PTHR31170">
    <property type="entry name" value="BNAC04G53230D PROTEIN"/>
    <property type="match status" value="1"/>
</dbReference>
<keyword evidence="3" id="KW-1185">Reference proteome</keyword>
<organism evidence="2 3">
    <name type="scientific">Lithospermum erythrorhizon</name>
    <name type="common">Purple gromwell</name>
    <name type="synonym">Lithospermum officinale var. erythrorhizon</name>
    <dbReference type="NCBI Taxonomy" id="34254"/>
    <lineage>
        <taxon>Eukaryota</taxon>
        <taxon>Viridiplantae</taxon>
        <taxon>Streptophyta</taxon>
        <taxon>Embryophyta</taxon>
        <taxon>Tracheophyta</taxon>
        <taxon>Spermatophyta</taxon>
        <taxon>Magnoliopsida</taxon>
        <taxon>eudicotyledons</taxon>
        <taxon>Gunneridae</taxon>
        <taxon>Pentapetalae</taxon>
        <taxon>asterids</taxon>
        <taxon>lamiids</taxon>
        <taxon>Boraginales</taxon>
        <taxon>Boraginaceae</taxon>
        <taxon>Boraginoideae</taxon>
        <taxon>Lithospermeae</taxon>
        <taxon>Lithospermum</taxon>
    </lineage>
</organism>